<evidence type="ECO:0000256" key="5">
    <source>
        <dbReference type="HAMAP-Rule" id="MF_02114"/>
    </source>
</evidence>
<protein>
    <recommendedName>
        <fullName evidence="5">Phosphoenolpyruvate guanylyltransferase</fullName>
        <shortName evidence="5">PEP guanylyltransferase</shortName>
        <ecNumber evidence="5">2.7.7.105</ecNumber>
    </recommendedName>
</protein>
<dbReference type="EMBL" id="QUMS01000001">
    <property type="protein sequence ID" value="REG10888.1"/>
    <property type="molecule type" value="Genomic_DNA"/>
</dbReference>
<comment type="similarity">
    <text evidence="5">Belongs to the CofC family.</text>
</comment>
<keyword evidence="3 5" id="KW-0547">Nucleotide-binding</keyword>
<dbReference type="GO" id="GO:0043814">
    <property type="term" value="F:phospholactate guanylyltransferase activity"/>
    <property type="evidence" value="ECO:0007669"/>
    <property type="project" value="InterPro"/>
</dbReference>
<evidence type="ECO:0000313" key="7">
    <source>
        <dbReference type="Proteomes" id="UP000256388"/>
    </source>
</evidence>
<dbReference type="Gene3D" id="3.90.550.10">
    <property type="entry name" value="Spore Coat Polysaccharide Biosynthesis Protein SpsA, Chain A"/>
    <property type="match status" value="1"/>
</dbReference>
<keyword evidence="2 5" id="KW-0548">Nucleotidyltransferase</keyword>
<reference evidence="6 7" key="1">
    <citation type="submission" date="2018-08" db="EMBL/GenBank/DDBJ databases">
        <title>Genomic Encyclopedia of Type Strains, Phase IV (KMG-IV): sequencing the most valuable type-strain genomes for metagenomic binning, comparative biology and taxonomic classification.</title>
        <authorList>
            <person name="Goeker M."/>
        </authorList>
    </citation>
    <scope>NUCLEOTIDE SEQUENCE [LARGE SCALE GENOMIC DNA]</scope>
    <source>
        <strain evidence="6 7">DSM 23923</strain>
    </source>
</reference>
<gene>
    <name evidence="5" type="primary">fbiD</name>
    <name evidence="6" type="ORF">DFR64_0756</name>
</gene>
<sequence>MSLWAIVPIKPLRRGKSRLSTVLSESEREQLNQSLLIKTISCLKEIKEIDQILVVSYDPNALTISRDYGARTIQESHNTNINKALRKGSMAANAFNVSSILIIPADLPYINADAIRQLLSRAGNPPEIVITPDRRMNGTNALFINPVGILDYDFGMWSFRKHVEQAERKKIRVEIYNNDTLSFDLDIPEDLEFLKHNDNGKFDYKFIEK</sequence>
<comment type="caution">
    <text evidence="6">The sequence shown here is derived from an EMBL/GenBank/DDBJ whole genome shotgun (WGS) entry which is preliminary data.</text>
</comment>
<dbReference type="Proteomes" id="UP000256388">
    <property type="component" value="Unassembled WGS sequence"/>
</dbReference>
<evidence type="ECO:0000256" key="3">
    <source>
        <dbReference type="ARBA" id="ARBA00022741"/>
    </source>
</evidence>
<accession>A0A3E0AGV9</accession>
<dbReference type="EC" id="2.7.7.105" evidence="5"/>
<dbReference type="UniPathway" id="UPA00071"/>
<keyword evidence="7" id="KW-1185">Reference proteome</keyword>
<dbReference type="AlphaFoldDB" id="A0A3E0AGV9"/>
<evidence type="ECO:0000256" key="4">
    <source>
        <dbReference type="ARBA" id="ARBA00023134"/>
    </source>
</evidence>
<dbReference type="PANTHER" id="PTHR40392:SF1">
    <property type="entry name" value="2-PHOSPHO-L-LACTATE GUANYLYLTRANSFERASE"/>
    <property type="match status" value="1"/>
</dbReference>
<dbReference type="Pfam" id="PF01983">
    <property type="entry name" value="CofC"/>
    <property type="match status" value="1"/>
</dbReference>
<evidence type="ECO:0000256" key="1">
    <source>
        <dbReference type="ARBA" id="ARBA00022679"/>
    </source>
</evidence>
<dbReference type="GO" id="GO:0005525">
    <property type="term" value="F:GTP binding"/>
    <property type="evidence" value="ECO:0007669"/>
    <property type="project" value="UniProtKB-KW"/>
</dbReference>
<keyword evidence="1 5" id="KW-0808">Transferase</keyword>
<dbReference type="PANTHER" id="PTHR40392">
    <property type="entry name" value="2-PHOSPHO-L-LACTATE GUANYLYLTRANSFERASE"/>
    <property type="match status" value="1"/>
</dbReference>
<name>A0A3E0AGV9_9CHLR</name>
<evidence type="ECO:0000256" key="2">
    <source>
        <dbReference type="ARBA" id="ARBA00022695"/>
    </source>
</evidence>
<keyword evidence="4 5" id="KW-0342">GTP-binding</keyword>
<dbReference type="InterPro" id="IPR002835">
    <property type="entry name" value="CofC"/>
</dbReference>
<proteinExistence type="inferred from homology"/>
<comment type="pathway">
    <text evidence="5">Cofactor biosynthesis; coenzyme F420 biosynthesis.</text>
</comment>
<dbReference type="SUPFAM" id="SSF53448">
    <property type="entry name" value="Nucleotide-diphospho-sugar transferases"/>
    <property type="match status" value="1"/>
</dbReference>
<dbReference type="GO" id="GO:0052645">
    <property type="term" value="P:F420-0 metabolic process"/>
    <property type="evidence" value="ECO:0007669"/>
    <property type="project" value="UniProtKB-UniRule"/>
</dbReference>
<dbReference type="HAMAP" id="MF_02114">
    <property type="entry name" value="CofC"/>
    <property type="match status" value="1"/>
</dbReference>
<organism evidence="6 7">
    <name type="scientific">Pelolinea submarina</name>
    <dbReference type="NCBI Taxonomy" id="913107"/>
    <lineage>
        <taxon>Bacteria</taxon>
        <taxon>Bacillati</taxon>
        <taxon>Chloroflexota</taxon>
        <taxon>Anaerolineae</taxon>
        <taxon>Anaerolineales</taxon>
        <taxon>Anaerolineaceae</taxon>
        <taxon>Pelolinea</taxon>
    </lineage>
</organism>
<comment type="function">
    <text evidence="5">Guanylyltransferase that catalyzes the activation of phosphoenolpyruvate (PEP) as enolpyruvoyl-2-diphospho-5'-guanosine, via the condensation of PEP with GTP. It is involved in the biosynthesis of coenzyme F420, a hydride carrier cofactor.</text>
</comment>
<dbReference type="InterPro" id="IPR029044">
    <property type="entry name" value="Nucleotide-diphossugar_trans"/>
</dbReference>
<evidence type="ECO:0000313" key="6">
    <source>
        <dbReference type="EMBL" id="REG10888.1"/>
    </source>
</evidence>
<dbReference type="NCBIfam" id="TIGR03552">
    <property type="entry name" value="F420_cofC"/>
    <property type="match status" value="1"/>
</dbReference>
<comment type="catalytic activity">
    <reaction evidence="5">
        <text>phosphoenolpyruvate + GTP + H(+) = enolpyruvoyl-2-diphospho-5'-guanosine + diphosphate</text>
        <dbReference type="Rhea" id="RHEA:30519"/>
        <dbReference type="ChEBI" id="CHEBI:15378"/>
        <dbReference type="ChEBI" id="CHEBI:33019"/>
        <dbReference type="ChEBI" id="CHEBI:37565"/>
        <dbReference type="ChEBI" id="CHEBI:58702"/>
        <dbReference type="ChEBI" id="CHEBI:143701"/>
        <dbReference type="EC" id="2.7.7.105"/>
    </reaction>
</comment>
<dbReference type="OrthoDB" id="9151145at2"/>
<dbReference type="RefSeq" id="WP_116224039.1">
    <property type="nucleotide sequence ID" value="NZ_AP018437.1"/>
</dbReference>